<organism evidence="1 2">
    <name type="scientific">Naganishia adeliensis</name>
    <dbReference type="NCBI Taxonomy" id="92952"/>
    <lineage>
        <taxon>Eukaryota</taxon>
        <taxon>Fungi</taxon>
        <taxon>Dikarya</taxon>
        <taxon>Basidiomycota</taxon>
        <taxon>Agaricomycotina</taxon>
        <taxon>Tremellomycetes</taxon>
        <taxon>Filobasidiales</taxon>
        <taxon>Filobasidiaceae</taxon>
        <taxon>Naganishia</taxon>
    </lineage>
</organism>
<dbReference type="EMBL" id="JASBWS010000073">
    <property type="protein sequence ID" value="KAJ9100893.1"/>
    <property type="molecule type" value="Genomic_DNA"/>
</dbReference>
<name>A0ACC2VP70_9TREE</name>
<proteinExistence type="predicted"/>
<keyword evidence="2" id="KW-1185">Reference proteome</keyword>
<reference evidence="1" key="1">
    <citation type="submission" date="2023-04" db="EMBL/GenBank/DDBJ databases">
        <title>Draft Genome sequencing of Naganishia species isolated from polar environments using Oxford Nanopore Technology.</title>
        <authorList>
            <person name="Leo P."/>
            <person name="Venkateswaran K."/>
        </authorList>
    </citation>
    <scope>NUCLEOTIDE SEQUENCE</scope>
    <source>
        <strain evidence="1">MNA-CCFEE 5262</strain>
    </source>
</reference>
<sequence>MRIAIVGSGVAGLAATWALNEHSEHLVNLYESADYVGGHAHTVEFKREGKEPCDVDSGFIVFNPPTYPNFLAFLKHKGVEYLPTTMTFSVTRDLGNFEWAGEGLTGVFCQAKNLLNPRMYRMLLDVFRFNLFGLDLVTDAKAQNKIGASQNGNGHPTSGETGQTKTMDVDEADESEISIGEYLEKEGYGEGFKEDYLLPMTAAIWSTPADKCALDFPARTLVRFFHNHHLMQVEGRPKWLTIKGGSKNYVNAIIEKLPAENLHLNTKIVGITPHDTHVTLIEDNGTRHEYDYVILATHSDTALEMLRNGGGASEEEENILGKFDWNKNEAVVHWDEKLMPIRRKAWSAWNVLTSSKKPSDSPSTAASDVNTVSLTYNMNSLQSLSEKRHGPVLVTLNPPFEVDENKVVGRYKYAHPMYSRASVKAQSQLPSIQNARRVTFAGAWTNYGFHEDGFTSGLKIATEIFNAKPPFPVRPASREINKEPMARAVVMHAEAARKWMESSVAWTLVVGFMVMLLSLLEQLFSAGGLDKWAHQVRDIRGFWEDAPAGKKKQ</sequence>
<evidence type="ECO:0000313" key="1">
    <source>
        <dbReference type="EMBL" id="KAJ9100893.1"/>
    </source>
</evidence>
<evidence type="ECO:0000313" key="2">
    <source>
        <dbReference type="Proteomes" id="UP001230649"/>
    </source>
</evidence>
<accession>A0ACC2VP70</accession>
<dbReference type="Proteomes" id="UP001230649">
    <property type="component" value="Unassembled WGS sequence"/>
</dbReference>
<gene>
    <name evidence="1" type="ORF">QFC20_005382</name>
</gene>
<protein>
    <submittedName>
        <fullName evidence="1">Uncharacterized protein</fullName>
    </submittedName>
</protein>
<comment type="caution">
    <text evidence="1">The sequence shown here is derived from an EMBL/GenBank/DDBJ whole genome shotgun (WGS) entry which is preliminary data.</text>
</comment>